<dbReference type="CDD" id="cd18787">
    <property type="entry name" value="SF2_C_DEAD"/>
    <property type="match status" value="1"/>
</dbReference>
<dbReference type="InterPro" id="IPR014001">
    <property type="entry name" value="Helicase_ATP-bd"/>
</dbReference>
<evidence type="ECO:0000256" key="10">
    <source>
        <dbReference type="SAM" id="MobiDB-lite"/>
    </source>
</evidence>
<name>A0ABD2Q319_9PLAT</name>
<feature type="region of interest" description="Disordered" evidence="10">
    <location>
        <begin position="702"/>
        <end position="804"/>
    </location>
</feature>
<dbReference type="Gene3D" id="3.40.50.300">
    <property type="entry name" value="P-loop containing nucleotide triphosphate hydrolases"/>
    <property type="match status" value="2"/>
</dbReference>
<keyword evidence="3" id="KW-0547">Nucleotide-binding</keyword>
<dbReference type="GO" id="GO:0016787">
    <property type="term" value="F:hydrolase activity"/>
    <property type="evidence" value="ECO:0007669"/>
    <property type="project" value="UniProtKB-KW"/>
</dbReference>
<dbReference type="Proteomes" id="UP001626550">
    <property type="component" value="Unassembled WGS sequence"/>
</dbReference>
<sequence length="804" mass="90919">MTNSDQETDSEHDSMTLTTSLKPNLSLKKQNAKGFALLGLSDSILRAVKRKGYNLPTPIQRKAIPIALSGRDVVAMARTGSGKTAAFLLPMLEKLKQHSPHGARALILSPTRELALQTLTFLRELGKFTNLNAVGILGGDRLEDQFSALHKNPDIIVATPGRLLHIVMEMDLKLKSIEYVVFDEGDRLFELGFSEQLSETLNRLSPSKQTLVFSATLPTSLVEFTRAKLTQPVLIRLDVENKISEQLKLTYFTCLDSDKSAALLHLLRNFIPVNQQAVVFFATKHHAEYLQSVMEFSNLSSAIVHSGLDSSARTSVVADFRAKKIRFLMVTDLAARGIDMPFLDNVVNYHFPAQAKLFIHRVGRVARAGRTGTAFSLVDPEETPYLFDTLTFLGRQLAVPTSQELAQDRSDMIGKYPRVFLSQSQEMIVALSSKHAELDPMKECSERAYKKYTKTKQKASSESVKRAKMARVKFDSLPSHPLFVEGNCSSSDDVLSVLRNVRVPTIFEALGKTSNNVKPFEMMARKNALHGDKIAFKRDRMMHQQSGEDSIFDFRAAKDKQDTQQQFFVPYEKANFNRMEEQALSVNPDKVALDVNSDHLVGQQQQNRGLVWDRKKKRFTGADALAGQSNVKKIRTESGAVIPASYKTNKYQEWMKKSKVDQVEEREERPVEKKERPAFVSSYSAKFGSVVEFLDDPEEGAKAAKKHWRPGMKKEKPMPKKEGPGLRVLGMFNRKDRAARNRRENQEKKQAHGIRQATVDRHHGQVRKAEVVLKARKRKERIRIKMNKGSNKKKNKTQTHKKRR</sequence>
<dbReference type="EMBL" id="JBJKFK010001276">
    <property type="protein sequence ID" value="KAL3313542.1"/>
    <property type="molecule type" value="Genomic_DNA"/>
</dbReference>
<keyword evidence="7" id="KW-0694">RNA-binding</keyword>
<feature type="compositionally biased region" description="Basic and acidic residues" evidence="10">
    <location>
        <begin position="758"/>
        <end position="773"/>
    </location>
</feature>
<feature type="domain" description="DEAD-box RNA helicase Q" evidence="13">
    <location>
        <begin position="33"/>
        <end position="61"/>
    </location>
</feature>
<evidence type="ECO:0000256" key="3">
    <source>
        <dbReference type="ARBA" id="ARBA00022741"/>
    </source>
</evidence>
<evidence type="ECO:0000259" key="13">
    <source>
        <dbReference type="PROSITE" id="PS51195"/>
    </source>
</evidence>
<organism evidence="14 15">
    <name type="scientific">Cichlidogyrus casuarinus</name>
    <dbReference type="NCBI Taxonomy" id="1844966"/>
    <lineage>
        <taxon>Eukaryota</taxon>
        <taxon>Metazoa</taxon>
        <taxon>Spiralia</taxon>
        <taxon>Lophotrochozoa</taxon>
        <taxon>Platyhelminthes</taxon>
        <taxon>Monogenea</taxon>
        <taxon>Monopisthocotylea</taxon>
        <taxon>Dactylogyridea</taxon>
        <taxon>Ancyrocephalidae</taxon>
        <taxon>Cichlidogyrus</taxon>
    </lineage>
</organism>
<evidence type="ECO:0000256" key="1">
    <source>
        <dbReference type="ARBA" id="ARBA00010379"/>
    </source>
</evidence>
<feature type="short sequence motif" description="Q motif" evidence="9">
    <location>
        <begin position="33"/>
        <end position="61"/>
    </location>
</feature>
<protein>
    <recommendedName>
        <fullName evidence="2">RNA helicase</fullName>
        <ecNumber evidence="2">3.6.4.13</ecNumber>
    </recommendedName>
</protein>
<dbReference type="PANTHER" id="PTHR47959">
    <property type="entry name" value="ATP-DEPENDENT RNA HELICASE RHLE-RELATED"/>
    <property type="match status" value="1"/>
</dbReference>
<dbReference type="InterPro" id="IPR001650">
    <property type="entry name" value="Helicase_C-like"/>
</dbReference>
<dbReference type="PROSITE" id="PS51192">
    <property type="entry name" value="HELICASE_ATP_BIND_1"/>
    <property type="match status" value="1"/>
</dbReference>
<dbReference type="Pfam" id="PF08147">
    <property type="entry name" value="DBP10CT"/>
    <property type="match status" value="1"/>
</dbReference>
<dbReference type="GO" id="GO:0003723">
    <property type="term" value="F:RNA binding"/>
    <property type="evidence" value="ECO:0007669"/>
    <property type="project" value="UniProtKB-KW"/>
</dbReference>
<dbReference type="PROSITE" id="PS51195">
    <property type="entry name" value="Q_MOTIF"/>
    <property type="match status" value="1"/>
</dbReference>
<feature type="compositionally biased region" description="Basic and acidic residues" evidence="10">
    <location>
        <begin position="733"/>
        <end position="750"/>
    </location>
</feature>
<comment type="catalytic activity">
    <reaction evidence="8">
        <text>ATP + H2O = ADP + phosphate + H(+)</text>
        <dbReference type="Rhea" id="RHEA:13065"/>
        <dbReference type="ChEBI" id="CHEBI:15377"/>
        <dbReference type="ChEBI" id="CHEBI:15378"/>
        <dbReference type="ChEBI" id="CHEBI:30616"/>
        <dbReference type="ChEBI" id="CHEBI:43474"/>
        <dbReference type="ChEBI" id="CHEBI:456216"/>
        <dbReference type="EC" id="3.6.4.13"/>
    </reaction>
</comment>
<dbReference type="InterPro" id="IPR050079">
    <property type="entry name" value="DEAD_box_RNA_helicase"/>
</dbReference>
<dbReference type="Pfam" id="PF00271">
    <property type="entry name" value="Helicase_C"/>
    <property type="match status" value="1"/>
</dbReference>
<evidence type="ECO:0000256" key="6">
    <source>
        <dbReference type="ARBA" id="ARBA00022840"/>
    </source>
</evidence>
<dbReference type="PANTHER" id="PTHR47959:SF8">
    <property type="entry name" value="RNA HELICASE"/>
    <property type="match status" value="1"/>
</dbReference>
<dbReference type="SMART" id="SM00490">
    <property type="entry name" value="HELICc"/>
    <property type="match status" value="1"/>
</dbReference>
<evidence type="ECO:0000256" key="7">
    <source>
        <dbReference type="ARBA" id="ARBA00022884"/>
    </source>
</evidence>
<dbReference type="InterPro" id="IPR027417">
    <property type="entry name" value="P-loop_NTPase"/>
</dbReference>
<comment type="caution">
    <text evidence="14">The sequence shown here is derived from an EMBL/GenBank/DDBJ whole genome shotgun (WGS) entry which is preliminary data.</text>
</comment>
<evidence type="ECO:0000313" key="15">
    <source>
        <dbReference type="Proteomes" id="UP001626550"/>
    </source>
</evidence>
<dbReference type="GO" id="GO:0005524">
    <property type="term" value="F:ATP binding"/>
    <property type="evidence" value="ECO:0007669"/>
    <property type="project" value="UniProtKB-KW"/>
</dbReference>
<reference evidence="14 15" key="1">
    <citation type="submission" date="2024-11" db="EMBL/GenBank/DDBJ databases">
        <title>Adaptive evolution of stress response genes in parasites aligns with host niche diversity.</title>
        <authorList>
            <person name="Hahn C."/>
            <person name="Resl P."/>
        </authorList>
    </citation>
    <scope>NUCLEOTIDE SEQUENCE [LARGE SCALE GENOMIC DNA]</scope>
    <source>
        <strain evidence="14">EGGRZ-B1_66</strain>
        <tissue evidence="14">Body</tissue>
    </source>
</reference>
<dbReference type="EC" id="3.6.4.13" evidence="2"/>
<evidence type="ECO:0000313" key="14">
    <source>
        <dbReference type="EMBL" id="KAL3313542.1"/>
    </source>
</evidence>
<dbReference type="InterPro" id="IPR012541">
    <property type="entry name" value="DBP10_C"/>
</dbReference>
<feature type="compositionally biased region" description="Basic and acidic residues" evidence="10">
    <location>
        <begin position="712"/>
        <end position="724"/>
    </location>
</feature>
<dbReference type="InterPro" id="IPR011545">
    <property type="entry name" value="DEAD/DEAH_box_helicase_dom"/>
</dbReference>
<evidence type="ECO:0000259" key="11">
    <source>
        <dbReference type="PROSITE" id="PS51192"/>
    </source>
</evidence>
<keyword evidence="6" id="KW-0067">ATP-binding</keyword>
<dbReference type="SMART" id="SM00487">
    <property type="entry name" value="DEXDc"/>
    <property type="match status" value="1"/>
</dbReference>
<proteinExistence type="inferred from homology"/>
<keyword evidence="5 14" id="KW-0347">Helicase</keyword>
<evidence type="ECO:0000256" key="8">
    <source>
        <dbReference type="ARBA" id="ARBA00047984"/>
    </source>
</evidence>
<keyword evidence="15" id="KW-1185">Reference proteome</keyword>
<dbReference type="Pfam" id="PF00270">
    <property type="entry name" value="DEAD"/>
    <property type="match status" value="1"/>
</dbReference>
<feature type="domain" description="Helicase ATP-binding" evidence="11">
    <location>
        <begin position="64"/>
        <end position="235"/>
    </location>
</feature>
<evidence type="ECO:0000256" key="9">
    <source>
        <dbReference type="PROSITE-ProRule" id="PRU00552"/>
    </source>
</evidence>
<feature type="compositionally biased region" description="Basic residues" evidence="10">
    <location>
        <begin position="774"/>
        <end position="804"/>
    </location>
</feature>
<dbReference type="InterPro" id="IPR014014">
    <property type="entry name" value="RNA_helicase_DEAD_Q_motif"/>
</dbReference>
<evidence type="ECO:0000256" key="5">
    <source>
        <dbReference type="ARBA" id="ARBA00022806"/>
    </source>
</evidence>
<dbReference type="AlphaFoldDB" id="A0ABD2Q319"/>
<comment type="similarity">
    <text evidence="1">Belongs to the DEAD box helicase family. DDX54/DBP10 subfamily.</text>
</comment>
<evidence type="ECO:0000259" key="12">
    <source>
        <dbReference type="PROSITE" id="PS51194"/>
    </source>
</evidence>
<gene>
    <name evidence="14" type="primary">DDX54</name>
    <name evidence="14" type="ORF">Ciccas_007859</name>
</gene>
<dbReference type="PROSITE" id="PS51194">
    <property type="entry name" value="HELICASE_CTER"/>
    <property type="match status" value="1"/>
</dbReference>
<dbReference type="GO" id="GO:0003724">
    <property type="term" value="F:RNA helicase activity"/>
    <property type="evidence" value="ECO:0007669"/>
    <property type="project" value="UniProtKB-EC"/>
</dbReference>
<evidence type="ECO:0000256" key="4">
    <source>
        <dbReference type="ARBA" id="ARBA00022801"/>
    </source>
</evidence>
<evidence type="ECO:0000256" key="2">
    <source>
        <dbReference type="ARBA" id="ARBA00012552"/>
    </source>
</evidence>
<keyword evidence="4" id="KW-0378">Hydrolase</keyword>
<feature type="domain" description="Helicase C-terminal" evidence="12">
    <location>
        <begin position="265"/>
        <end position="413"/>
    </location>
</feature>
<dbReference type="SMART" id="SM01123">
    <property type="entry name" value="DBP10CT"/>
    <property type="match status" value="1"/>
</dbReference>
<accession>A0ABD2Q319</accession>
<dbReference type="SUPFAM" id="SSF52540">
    <property type="entry name" value="P-loop containing nucleoside triphosphate hydrolases"/>
    <property type="match status" value="2"/>
</dbReference>